<organism evidence="13 14">
    <name type="scientific">Acinetobacter thutiue</name>
    <dbReference type="NCBI Taxonomy" id="2998078"/>
    <lineage>
        <taxon>Bacteria</taxon>
        <taxon>Pseudomonadati</taxon>
        <taxon>Pseudomonadota</taxon>
        <taxon>Gammaproteobacteria</taxon>
        <taxon>Moraxellales</taxon>
        <taxon>Moraxellaceae</taxon>
        <taxon>Acinetobacter</taxon>
    </lineage>
</organism>
<evidence type="ECO:0000256" key="2">
    <source>
        <dbReference type="ARBA" id="ARBA00022448"/>
    </source>
</evidence>
<evidence type="ECO:0000256" key="7">
    <source>
        <dbReference type="ARBA" id="ARBA00023237"/>
    </source>
</evidence>
<keyword evidence="10" id="KW-0732">Signal</keyword>
<dbReference type="Proteomes" id="UP001168524">
    <property type="component" value="Unassembled WGS sequence"/>
</dbReference>
<comment type="subcellular location">
    <subcellularLocation>
        <location evidence="1 8">Cell outer membrane</location>
        <topology evidence="1 8">Multi-pass membrane protein</topology>
    </subcellularLocation>
</comment>
<evidence type="ECO:0000259" key="12">
    <source>
        <dbReference type="Pfam" id="PF07715"/>
    </source>
</evidence>
<evidence type="ECO:0000256" key="3">
    <source>
        <dbReference type="ARBA" id="ARBA00022452"/>
    </source>
</evidence>
<sequence length="775" mass="84233">MAKIKSRKHLGTTQLVALAATLPLAAHAAPAEDNVAKLPTIEVNAENNYKAESTSTKRTESLLNTAKTTQIITAQSLKEQNLLSLQDALATTPGISFGAGEGGGGYGDKINLRGYDAQSNITIDGLRDAAVQTRSDLFNYEAVEITKGANSSESGVGQVSGGINLASKAPKNRDFNEVTLGKGSDDYTRITGDFNKVLSDDVAVRLNVMNHQDTYVGRPEERKRWGYAPSITVGINDTTQATLSYFHQEDDNDPLYGVPYYNGKAVPGISTANNYGYRNLDNQTSDTDITTLKVTSAISDMFTLNSITRFSDITQDMVVTAPQGTYCLANGLSPTGFTNDNQTGYTDANCGKKGIIGQYIPSGPRGYHRETNTKQFSNDTNLISKFKTGILEHALVTGVSYSTEDYALNVGGYLYNSNGTPLAKPNMDVYHPDNYWHGETNYFANSTGLGKLDIYSAYLFDTIKLGSQFLVNAGVRFDRTEGQYATTSRDSVTADDVKKDPTLVQGTLKNTWTTNPATSQDNNLVSYNLGLTYKPTESTSLYATYANAQKPTQNSANAGCTTGTTCDTKPEEAVNYELGAKWQMNPNFLINAAVFRNEQNKVRVASAIAGMNNVLDGKNHVDGVEIGAAGNITPQWGISASLAYMKGEYDQTIASAATATDFAKGAKMTNVPELSGGLWTTYQFNDQWQVGYGLTYQGKMYLSSVSATTNLIPQVQSEDYLIHNASITYSYNKDLSFQLIGKNLSDKEYYARIRNNGWATPGEGRQGVFNVNYKF</sequence>
<proteinExistence type="inferred from homology"/>
<name>A0ABT7WNV3_9GAMM</name>
<gene>
    <name evidence="13" type="ORF">QTA56_08815</name>
</gene>
<keyword evidence="7 8" id="KW-0998">Cell outer membrane</keyword>
<keyword evidence="3 8" id="KW-1134">Transmembrane beta strand</keyword>
<evidence type="ECO:0000256" key="6">
    <source>
        <dbReference type="ARBA" id="ARBA00023136"/>
    </source>
</evidence>
<keyword evidence="2 8" id="KW-0813">Transport</keyword>
<feature type="signal peptide" evidence="10">
    <location>
        <begin position="1"/>
        <end position="28"/>
    </location>
</feature>
<dbReference type="Gene3D" id="2.170.130.10">
    <property type="entry name" value="TonB-dependent receptor, plug domain"/>
    <property type="match status" value="1"/>
</dbReference>
<evidence type="ECO:0000259" key="11">
    <source>
        <dbReference type="Pfam" id="PF00593"/>
    </source>
</evidence>
<dbReference type="CDD" id="cd01347">
    <property type="entry name" value="ligand_gated_channel"/>
    <property type="match status" value="1"/>
</dbReference>
<dbReference type="RefSeq" id="WP_267980629.1">
    <property type="nucleotide sequence ID" value="NZ_JAPQKF010000003.1"/>
</dbReference>
<dbReference type="EMBL" id="JAUDZE010000003">
    <property type="protein sequence ID" value="MDN0014339.1"/>
    <property type="molecule type" value="Genomic_DNA"/>
</dbReference>
<reference evidence="13" key="1">
    <citation type="submission" date="2023-06" db="EMBL/GenBank/DDBJ databases">
        <title>Two novel species of Acinetobacter isolated from motorbike repairing workshop in Vietnam.</title>
        <authorList>
            <person name="Le N.T.T."/>
        </authorList>
    </citation>
    <scope>NUCLEOTIDE SEQUENCE</scope>
    <source>
        <strain evidence="13">VNH17</strain>
    </source>
</reference>
<dbReference type="Gene3D" id="2.40.170.20">
    <property type="entry name" value="TonB-dependent receptor, beta-barrel domain"/>
    <property type="match status" value="1"/>
</dbReference>
<dbReference type="InterPro" id="IPR039426">
    <property type="entry name" value="TonB-dep_rcpt-like"/>
</dbReference>
<dbReference type="InterPro" id="IPR037066">
    <property type="entry name" value="Plug_dom_sf"/>
</dbReference>
<evidence type="ECO:0000313" key="14">
    <source>
        <dbReference type="Proteomes" id="UP001168524"/>
    </source>
</evidence>
<comment type="similarity">
    <text evidence="8 9">Belongs to the TonB-dependent receptor family.</text>
</comment>
<dbReference type="InterPro" id="IPR036942">
    <property type="entry name" value="Beta-barrel_TonB_sf"/>
</dbReference>
<dbReference type="Pfam" id="PF00593">
    <property type="entry name" value="TonB_dep_Rec_b-barrel"/>
    <property type="match status" value="1"/>
</dbReference>
<evidence type="ECO:0000256" key="1">
    <source>
        <dbReference type="ARBA" id="ARBA00004571"/>
    </source>
</evidence>
<accession>A0ABT7WNV3</accession>
<evidence type="ECO:0000256" key="4">
    <source>
        <dbReference type="ARBA" id="ARBA00022692"/>
    </source>
</evidence>
<evidence type="ECO:0000313" key="13">
    <source>
        <dbReference type="EMBL" id="MDN0014339.1"/>
    </source>
</evidence>
<evidence type="ECO:0000256" key="8">
    <source>
        <dbReference type="PROSITE-ProRule" id="PRU01360"/>
    </source>
</evidence>
<feature type="chain" id="PRO_5047531817" evidence="10">
    <location>
        <begin position="29"/>
        <end position="775"/>
    </location>
</feature>
<dbReference type="PANTHER" id="PTHR32552:SF83">
    <property type="entry name" value="BLR3904 PROTEIN"/>
    <property type="match status" value="1"/>
</dbReference>
<keyword evidence="6 8" id="KW-0472">Membrane</keyword>
<protein>
    <submittedName>
        <fullName evidence="13">TonB-dependent receptor</fullName>
    </submittedName>
</protein>
<feature type="domain" description="TonB-dependent receptor plug" evidence="12">
    <location>
        <begin position="63"/>
        <end position="161"/>
    </location>
</feature>
<keyword evidence="13" id="KW-0675">Receptor</keyword>
<dbReference type="SUPFAM" id="SSF56935">
    <property type="entry name" value="Porins"/>
    <property type="match status" value="1"/>
</dbReference>
<evidence type="ECO:0000256" key="5">
    <source>
        <dbReference type="ARBA" id="ARBA00023077"/>
    </source>
</evidence>
<dbReference type="PANTHER" id="PTHR32552">
    <property type="entry name" value="FERRICHROME IRON RECEPTOR-RELATED"/>
    <property type="match status" value="1"/>
</dbReference>
<dbReference type="Pfam" id="PF07715">
    <property type="entry name" value="Plug"/>
    <property type="match status" value="1"/>
</dbReference>
<evidence type="ECO:0000256" key="10">
    <source>
        <dbReference type="SAM" id="SignalP"/>
    </source>
</evidence>
<keyword evidence="14" id="KW-1185">Reference proteome</keyword>
<keyword evidence="5 9" id="KW-0798">TonB box</keyword>
<dbReference type="InterPro" id="IPR000531">
    <property type="entry name" value="Beta-barrel_TonB"/>
</dbReference>
<keyword evidence="4 8" id="KW-0812">Transmembrane</keyword>
<dbReference type="InterPro" id="IPR012910">
    <property type="entry name" value="Plug_dom"/>
</dbReference>
<evidence type="ECO:0000256" key="9">
    <source>
        <dbReference type="RuleBase" id="RU003357"/>
    </source>
</evidence>
<comment type="caution">
    <text evidence="13">The sequence shown here is derived from an EMBL/GenBank/DDBJ whole genome shotgun (WGS) entry which is preliminary data.</text>
</comment>
<feature type="domain" description="TonB-dependent receptor-like beta-barrel" evidence="11">
    <location>
        <begin position="231"/>
        <end position="744"/>
    </location>
</feature>
<dbReference type="PROSITE" id="PS52016">
    <property type="entry name" value="TONB_DEPENDENT_REC_3"/>
    <property type="match status" value="1"/>
</dbReference>